<accession>A0A8J7Q2R7</accession>
<feature type="transmembrane region" description="Helical" evidence="1">
    <location>
        <begin position="284"/>
        <end position="306"/>
    </location>
</feature>
<dbReference type="EMBL" id="JAFREP010000002">
    <property type="protein sequence ID" value="MBO1317514.1"/>
    <property type="molecule type" value="Genomic_DNA"/>
</dbReference>
<dbReference type="Pfam" id="PF14102">
    <property type="entry name" value="Caps_synth_CapC"/>
    <property type="match status" value="2"/>
</dbReference>
<evidence type="ECO:0000313" key="3">
    <source>
        <dbReference type="Proteomes" id="UP000664417"/>
    </source>
</evidence>
<feature type="transmembrane region" description="Helical" evidence="1">
    <location>
        <begin position="162"/>
        <end position="181"/>
    </location>
</feature>
<protein>
    <submittedName>
        <fullName evidence="2">Poly-gamma-glutamate biosynthesis protein PgsC/CapC</fullName>
    </submittedName>
</protein>
<dbReference type="AlphaFoldDB" id="A0A8J7Q2R7"/>
<dbReference type="Proteomes" id="UP000664417">
    <property type="component" value="Unassembled WGS sequence"/>
</dbReference>
<feature type="transmembrane region" description="Helical" evidence="1">
    <location>
        <begin position="201"/>
        <end position="220"/>
    </location>
</feature>
<gene>
    <name evidence="2" type="ORF">J3U88_03510</name>
</gene>
<feature type="transmembrane region" description="Helical" evidence="1">
    <location>
        <begin position="12"/>
        <end position="32"/>
    </location>
</feature>
<feature type="transmembrane region" description="Helical" evidence="1">
    <location>
        <begin position="342"/>
        <end position="364"/>
    </location>
</feature>
<keyword evidence="3" id="KW-1185">Reference proteome</keyword>
<evidence type="ECO:0000313" key="2">
    <source>
        <dbReference type="EMBL" id="MBO1317514.1"/>
    </source>
</evidence>
<dbReference type="RefSeq" id="WP_207856763.1">
    <property type="nucleotide sequence ID" value="NZ_JAFREP010000002.1"/>
</dbReference>
<sequence length="1019" mass="112598">MEFSGWFPLHLFPSAGLAESVITTVWIGAMVVVYFNQRFGWSLSGLVVPGYLVPLLVLKPVSVAVILIEGVAAYLLVRLIFAVPARLGWWHLVFGRERFFALVLASIFTRILFDIWLLPLFASWLTSHWQLSLELGAQLHSFGLIIVALIANHFWKPGLRGGLVSLGGNLFTTFLIVRFVLLPFTNFTLGNVAYLYEDLAASIMGTPKAYMILVTTALIASRLNQRYGWEFNGILIPALLALQWYQPEKIVLSFLEAVLLVGAARLLVQTPLMRSVNLEGGRKILFFFNLSFAYKVLVSIALAWWWPEFKVTDAFGFGYMLSTLVAVKMYEKSLVLQMGRATLQTAFYGAVAANVIGFALLGVLPAKQAVVNRADQAVPALQGGLMEALYSQKPYFYQAAAEPGKGLLLEGDDPDGAAAWLAELETANQWSNRAALVAQLHRAEHFGFQAQRLENRYVLLTPADPSRRSFALVLDGRGTEAMVVQVAQSVPRPETLQAGVLLAAKLKAKRFIVHADLARRGDHAVTQMLHRVGGDDGLALIRVGGKSDGTDHQLTTSARLHPALDAVQLTRLFDGAPLRWSVAASGLPPLPEGAVQVASEPAALRRWVRRQRHRRAASVRQVQHGLSTFLSQRHGRAAEVRPKKSGLLRLEETQFSDTELLTPLLRQFLFQPEGAEADHNPADQAASLGYQLSQVRAGDGRFAWVLHPRRATRKGATLVVRQGGASGFHVQVPRPFTESGSLAFALDLFHDLGADTLLVGDDRDAGDGRNRDVTRWENRRTLYNIAHQVLLRESPRAARVLQVRARRDRGNQPASVAVYWDSLDAAGGRPPLPEALTRLAPWPAASAVQVDGQADAVGLEVHNLYQARYLAQSPGDSLAVLWLSPALRRQFRETRLRAAEMNRYRALDLPFQERDFSLWRPTWSPRSVSPDLAEQVRAYQATGDMLVLAALRRQGYQLAFCEDLATRLGYLAVYDDADRPLLLVNLNNDGKGAALTAEDNLVSGRFAQRQAGMILGRTL</sequence>
<reference evidence="2" key="1">
    <citation type="submission" date="2021-03" db="EMBL/GenBank/DDBJ databases">
        <authorList>
            <person name="Wang G."/>
        </authorList>
    </citation>
    <scope>NUCLEOTIDE SEQUENCE</scope>
    <source>
        <strain evidence="2">KCTC 12899</strain>
    </source>
</reference>
<feature type="transmembrane region" description="Helical" evidence="1">
    <location>
        <begin position="63"/>
        <end position="87"/>
    </location>
</feature>
<feature type="transmembrane region" description="Helical" evidence="1">
    <location>
        <begin position="251"/>
        <end position="272"/>
    </location>
</feature>
<keyword evidence="1" id="KW-1133">Transmembrane helix</keyword>
<feature type="transmembrane region" description="Helical" evidence="1">
    <location>
        <begin position="99"/>
        <end position="125"/>
    </location>
</feature>
<keyword evidence="1" id="KW-0812">Transmembrane</keyword>
<feature type="transmembrane region" description="Helical" evidence="1">
    <location>
        <begin position="137"/>
        <end position="155"/>
    </location>
</feature>
<evidence type="ECO:0000256" key="1">
    <source>
        <dbReference type="SAM" id="Phobius"/>
    </source>
</evidence>
<feature type="transmembrane region" description="Helical" evidence="1">
    <location>
        <begin position="39"/>
        <end position="57"/>
    </location>
</feature>
<feature type="transmembrane region" description="Helical" evidence="1">
    <location>
        <begin position="312"/>
        <end position="330"/>
    </location>
</feature>
<dbReference type="GO" id="GO:0016020">
    <property type="term" value="C:membrane"/>
    <property type="evidence" value="ECO:0007669"/>
    <property type="project" value="InterPro"/>
</dbReference>
<keyword evidence="1" id="KW-0472">Membrane</keyword>
<name>A0A8J7Q2R7_9BACT</name>
<dbReference type="InterPro" id="IPR008338">
    <property type="entry name" value="Capsule_biosynth_CapC"/>
</dbReference>
<feature type="transmembrane region" description="Helical" evidence="1">
    <location>
        <begin position="227"/>
        <end position="245"/>
    </location>
</feature>
<organism evidence="2 3">
    <name type="scientific">Acanthopleuribacter pedis</name>
    <dbReference type="NCBI Taxonomy" id="442870"/>
    <lineage>
        <taxon>Bacteria</taxon>
        <taxon>Pseudomonadati</taxon>
        <taxon>Acidobacteriota</taxon>
        <taxon>Holophagae</taxon>
        <taxon>Acanthopleuribacterales</taxon>
        <taxon>Acanthopleuribacteraceae</taxon>
        <taxon>Acanthopleuribacter</taxon>
    </lineage>
</organism>
<dbReference type="GO" id="GO:0045227">
    <property type="term" value="P:capsule polysaccharide biosynthetic process"/>
    <property type="evidence" value="ECO:0007669"/>
    <property type="project" value="InterPro"/>
</dbReference>
<proteinExistence type="predicted"/>
<comment type="caution">
    <text evidence="2">The sequence shown here is derived from an EMBL/GenBank/DDBJ whole genome shotgun (WGS) entry which is preliminary data.</text>
</comment>